<proteinExistence type="predicted"/>
<dbReference type="InterPro" id="IPR009057">
    <property type="entry name" value="Homeodomain-like_sf"/>
</dbReference>
<evidence type="ECO:0000256" key="3">
    <source>
        <dbReference type="ARBA" id="ARBA00023163"/>
    </source>
</evidence>
<name>A0A285I0P6_9ACTN</name>
<accession>A0A285I0P6</accession>
<gene>
    <name evidence="6" type="ORF">SAMN05421748_106180</name>
</gene>
<evidence type="ECO:0000256" key="4">
    <source>
        <dbReference type="PROSITE-ProRule" id="PRU00335"/>
    </source>
</evidence>
<evidence type="ECO:0000259" key="5">
    <source>
        <dbReference type="PROSITE" id="PS50977"/>
    </source>
</evidence>
<dbReference type="Proteomes" id="UP000219612">
    <property type="component" value="Unassembled WGS sequence"/>
</dbReference>
<dbReference type="Pfam" id="PF00440">
    <property type="entry name" value="TetR_N"/>
    <property type="match status" value="1"/>
</dbReference>
<dbReference type="SUPFAM" id="SSF48498">
    <property type="entry name" value="Tetracyclin repressor-like, C-terminal domain"/>
    <property type="match status" value="1"/>
</dbReference>
<dbReference type="PANTHER" id="PTHR30055:SF234">
    <property type="entry name" value="HTH-TYPE TRANSCRIPTIONAL REGULATOR BETI"/>
    <property type="match status" value="1"/>
</dbReference>
<evidence type="ECO:0000256" key="2">
    <source>
        <dbReference type="ARBA" id="ARBA00023125"/>
    </source>
</evidence>
<dbReference type="SUPFAM" id="SSF46689">
    <property type="entry name" value="Homeodomain-like"/>
    <property type="match status" value="1"/>
</dbReference>
<dbReference type="GO" id="GO:0000976">
    <property type="term" value="F:transcription cis-regulatory region binding"/>
    <property type="evidence" value="ECO:0007669"/>
    <property type="project" value="TreeGrafter"/>
</dbReference>
<dbReference type="Pfam" id="PF21597">
    <property type="entry name" value="TetR_C_43"/>
    <property type="match status" value="1"/>
</dbReference>
<dbReference type="InterPro" id="IPR036271">
    <property type="entry name" value="Tet_transcr_reg_TetR-rel_C_sf"/>
</dbReference>
<sequence length="169" mass="18501">MARVVVREQGTQASLRDVARRAEVGLGTLYRHFPSRDALLDQLMRRRFDHLTLRAAALAEQHDPGKALETWLIEFAYGAGAYQGLPASIMTTLADENSPLYSSCDAMRAAGGELLAGAQKSGKIRPDLTASELFALVNAVAWTSEAAPELEERERLLQLIVEGLRVQPV</sequence>
<dbReference type="GO" id="GO:0003700">
    <property type="term" value="F:DNA-binding transcription factor activity"/>
    <property type="evidence" value="ECO:0007669"/>
    <property type="project" value="TreeGrafter"/>
</dbReference>
<feature type="DNA-binding region" description="H-T-H motif" evidence="4">
    <location>
        <begin position="14"/>
        <end position="33"/>
    </location>
</feature>
<feature type="domain" description="HTH tetR-type" evidence="5">
    <location>
        <begin position="1"/>
        <end position="51"/>
    </location>
</feature>
<dbReference type="Gene3D" id="1.10.357.10">
    <property type="entry name" value="Tetracycline Repressor, domain 2"/>
    <property type="match status" value="1"/>
</dbReference>
<keyword evidence="1" id="KW-0805">Transcription regulation</keyword>
<dbReference type="AlphaFoldDB" id="A0A285I0P6"/>
<dbReference type="PROSITE" id="PS50977">
    <property type="entry name" value="HTH_TETR_2"/>
    <property type="match status" value="1"/>
</dbReference>
<protein>
    <submittedName>
        <fullName evidence="6">Regulatory protein, tetR family</fullName>
    </submittedName>
</protein>
<evidence type="ECO:0000313" key="7">
    <source>
        <dbReference type="Proteomes" id="UP000219612"/>
    </source>
</evidence>
<dbReference type="InterPro" id="IPR050109">
    <property type="entry name" value="HTH-type_TetR-like_transc_reg"/>
</dbReference>
<dbReference type="InterPro" id="IPR001647">
    <property type="entry name" value="HTH_TetR"/>
</dbReference>
<evidence type="ECO:0000313" key="6">
    <source>
        <dbReference type="EMBL" id="SNY41560.1"/>
    </source>
</evidence>
<keyword evidence="7" id="KW-1185">Reference proteome</keyword>
<dbReference type="PANTHER" id="PTHR30055">
    <property type="entry name" value="HTH-TYPE TRANSCRIPTIONAL REGULATOR RUTR"/>
    <property type="match status" value="1"/>
</dbReference>
<dbReference type="RefSeq" id="WP_218854554.1">
    <property type="nucleotide sequence ID" value="NZ_OBDY01000006.1"/>
</dbReference>
<dbReference type="EMBL" id="OBDY01000006">
    <property type="protein sequence ID" value="SNY41560.1"/>
    <property type="molecule type" value="Genomic_DNA"/>
</dbReference>
<keyword evidence="3" id="KW-0804">Transcription</keyword>
<reference evidence="6 7" key="1">
    <citation type="submission" date="2017-09" db="EMBL/GenBank/DDBJ databases">
        <authorList>
            <person name="Ehlers B."/>
            <person name="Leendertz F.H."/>
        </authorList>
    </citation>
    <scope>NUCLEOTIDE SEQUENCE [LARGE SCALE GENOMIC DNA]</scope>
    <source>
        <strain evidence="6 7">CGMCC 4.6857</strain>
    </source>
</reference>
<organism evidence="6 7">
    <name type="scientific">Paractinoplanes atraurantiacus</name>
    <dbReference type="NCBI Taxonomy" id="1036182"/>
    <lineage>
        <taxon>Bacteria</taxon>
        <taxon>Bacillati</taxon>
        <taxon>Actinomycetota</taxon>
        <taxon>Actinomycetes</taxon>
        <taxon>Micromonosporales</taxon>
        <taxon>Micromonosporaceae</taxon>
        <taxon>Paractinoplanes</taxon>
    </lineage>
</organism>
<dbReference type="InterPro" id="IPR049445">
    <property type="entry name" value="TetR_SbtR-like_C"/>
</dbReference>
<evidence type="ECO:0000256" key="1">
    <source>
        <dbReference type="ARBA" id="ARBA00023015"/>
    </source>
</evidence>
<keyword evidence="2 4" id="KW-0238">DNA-binding</keyword>